<dbReference type="Gene3D" id="3.40.50.2000">
    <property type="entry name" value="Glycogen Phosphorylase B"/>
    <property type="match status" value="1"/>
</dbReference>
<evidence type="ECO:0008006" key="4">
    <source>
        <dbReference type="Google" id="ProtNLM"/>
    </source>
</evidence>
<feature type="transmembrane region" description="Helical" evidence="1">
    <location>
        <begin position="106"/>
        <end position="124"/>
    </location>
</feature>
<gene>
    <name evidence="2" type="ORF">NJ959_24370</name>
</gene>
<keyword evidence="3" id="KW-1185">Reference proteome</keyword>
<sequence>MNKASSIFFYEGYVGIAPTIINLSKVLDKENYLTTIYGTENTYAEPGELGQNVQIVYFKKGTRLFDILKKKGFKDIVPLLEFGFYIIPLIRHVFRNKNRKANQRINIGVDIYGSITALFFWFLFRQKFLFLSLELHEPARFKGISSILGSLVKLACQKSEAILIQDEDRFKTFCQYYEYQHPKVFYLPNSTLAAEDSGSDLAGNNYFREKFNLSQDEFPYLLVQAGMIADAVFAKTLAKTFLSIDNGCGLIFHDRQPRQEDPYIQSLRQINSRNLFLSLEPLPYDQIDRIYTSPSIGLAFYADLGNNFTQISMASGKLPQYLKHGKPILVNNLPSLAKLVKQYQIGGVINDPADANEMKSVIEDIINNYDRYSRNAKACFAAEFDFGKKMEPILAFMELCSENTITRRIRAVKETGG</sequence>
<keyword evidence="1" id="KW-1133">Transmembrane helix</keyword>
<dbReference type="AlphaFoldDB" id="A0AAE3KUI9"/>
<organism evidence="2 3">
    <name type="scientific">Limnofasciculus baicalensis BBK-W-15</name>
    <dbReference type="NCBI Taxonomy" id="2699891"/>
    <lineage>
        <taxon>Bacteria</taxon>
        <taxon>Bacillati</taxon>
        <taxon>Cyanobacteriota</taxon>
        <taxon>Cyanophyceae</taxon>
        <taxon>Coleofasciculales</taxon>
        <taxon>Coleofasciculaceae</taxon>
        <taxon>Limnofasciculus</taxon>
        <taxon>Limnofasciculus baicalensis</taxon>
    </lineage>
</organism>
<comment type="caution">
    <text evidence="2">The sequence shown here is derived from an EMBL/GenBank/DDBJ whole genome shotgun (WGS) entry which is preliminary data.</text>
</comment>
<dbReference type="EMBL" id="JAMZMM010000352">
    <property type="protein sequence ID" value="MCP2731567.1"/>
    <property type="molecule type" value="Genomic_DNA"/>
</dbReference>
<dbReference type="Proteomes" id="UP001204953">
    <property type="component" value="Unassembled WGS sequence"/>
</dbReference>
<evidence type="ECO:0000313" key="2">
    <source>
        <dbReference type="EMBL" id="MCP2731567.1"/>
    </source>
</evidence>
<proteinExistence type="predicted"/>
<keyword evidence="1" id="KW-0812">Transmembrane</keyword>
<keyword evidence="1" id="KW-0472">Membrane</keyword>
<evidence type="ECO:0000256" key="1">
    <source>
        <dbReference type="SAM" id="Phobius"/>
    </source>
</evidence>
<name>A0AAE3KUI9_9CYAN</name>
<accession>A0AAE3KUI9</accession>
<dbReference type="RefSeq" id="WP_254014304.1">
    <property type="nucleotide sequence ID" value="NZ_JAMZMM010000352.1"/>
</dbReference>
<evidence type="ECO:0000313" key="3">
    <source>
        <dbReference type="Proteomes" id="UP001204953"/>
    </source>
</evidence>
<reference evidence="2" key="1">
    <citation type="submission" date="2022-06" db="EMBL/GenBank/DDBJ databases">
        <title>New cyanobacteria of genus Symplocastrum in benthos of Lake Baikal.</title>
        <authorList>
            <person name="Sorokovikova E."/>
            <person name="Tikhonova I."/>
            <person name="Krasnopeev A."/>
            <person name="Evseev P."/>
            <person name="Gladkikh A."/>
            <person name="Belykh O."/>
        </authorList>
    </citation>
    <scope>NUCLEOTIDE SEQUENCE</scope>
    <source>
        <strain evidence="2">BBK-W-15</strain>
    </source>
</reference>
<protein>
    <recommendedName>
        <fullName evidence="4">Glycosyltransferase family 4 protein</fullName>
    </recommendedName>
</protein>